<dbReference type="Proteomes" id="UP000242791">
    <property type="component" value="Unassembled WGS sequence"/>
</dbReference>
<accession>A0A1J9QZI1</accession>
<evidence type="ECO:0000313" key="2">
    <source>
        <dbReference type="Proteomes" id="UP000242791"/>
    </source>
</evidence>
<evidence type="ECO:0000313" key="1">
    <source>
        <dbReference type="EMBL" id="OJD21623.1"/>
    </source>
</evidence>
<dbReference type="EMBL" id="LGTZ01001345">
    <property type="protein sequence ID" value="OJD21623.1"/>
    <property type="molecule type" value="Genomic_DNA"/>
</dbReference>
<dbReference type="OrthoDB" id="10360703at2759"/>
<keyword evidence="2" id="KW-1185">Reference proteome</keyword>
<protein>
    <submittedName>
        <fullName evidence="1">Uncharacterized protein</fullName>
    </submittedName>
</protein>
<feature type="non-terminal residue" evidence="1">
    <location>
        <position position="48"/>
    </location>
</feature>
<dbReference type="AlphaFoldDB" id="A0A1J9QZI1"/>
<comment type="caution">
    <text evidence="1">The sequence shown here is derived from an EMBL/GenBank/DDBJ whole genome shotgun (WGS) entry which is preliminary data.</text>
</comment>
<name>A0A1J9QZI1_9EURO</name>
<reference evidence="1 2" key="1">
    <citation type="submission" date="2015-08" db="EMBL/GenBank/DDBJ databases">
        <title>Emmonsia species relationships and genome sequence.</title>
        <authorList>
            <person name="Cuomo C.A."/>
            <person name="Schwartz I.S."/>
            <person name="Kenyon C."/>
            <person name="De Hoog G.S."/>
            <person name="Govender N.P."/>
            <person name="Botha A."/>
            <person name="Moreno L."/>
            <person name="De Vries M."/>
            <person name="Munoz J.F."/>
            <person name="Stielow J.B."/>
        </authorList>
    </citation>
    <scope>NUCLEOTIDE SEQUENCE [LARGE SCALE GENOMIC DNA]</scope>
    <source>
        <strain evidence="1 2">EI222</strain>
    </source>
</reference>
<proteinExistence type="predicted"/>
<gene>
    <name evidence="1" type="ORF">ACJ73_07038</name>
</gene>
<dbReference type="VEuPathDB" id="FungiDB:ACJ73_07038"/>
<sequence>MASNIKSAPGGSGSIAFPYLGMSSASIGVNNRAGEVKAKRQDTHGAYF</sequence>
<organism evidence="1 2">
    <name type="scientific">Blastomyces percursus</name>
    <dbReference type="NCBI Taxonomy" id="1658174"/>
    <lineage>
        <taxon>Eukaryota</taxon>
        <taxon>Fungi</taxon>
        <taxon>Dikarya</taxon>
        <taxon>Ascomycota</taxon>
        <taxon>Pezizomycotina</taxon>
        <taxon>Eurotiomycetes</taxon>
        <taxon>Eurotiomycetidae</taxon>
        <taxon>Onygenales</taxon>
        <taxon>Ajellomycetaceae</taxon>
        <taxon>Blastomyces</taxon>
    </lineage>
</organism>